<dbReference type="PANTHER" id="PTHR35526">
    <property type="entry name" value="ANTI-SIGMA-F FACTOR RSBW-RELATED"/>
    <property type="match status" value="1"/>
</dbReference>
<gene>
    <name evidence="3" type="ORF">BEK98_29795</name>
</gene>
<evidence type="ECO:0000313" key="3">
    <source>
        <dbReference type="EMBL" id="OXY91471.1"/>
    </source>
</evidence>
<dbReference type="InterPro" id="IPR050267">
    <property type="entry name" value="Anti-sigma-factor_SerPK"/>
</dbReference>
<dbReference type="OrthoDB" id="3473697at2"/>
<dbReference type="InterPro" id="IPR036890">
    <property type="entry name" value="HATPase_C_sf"/>
</dbReference>
<comment type="caution">
    <text evidence="3">The sequence shown here is derived from an EMBL/GenBank/DDBJ whole genome shotgun (WGS) entry which is preliminary data.</text>
</comment>
<dbReference type="Proteomes" id="UP000215483">
    <property type="component" value="Unassembled WGS sequence"/>
</dbReference>
<evidence type="ECO:0000313" key="4">
    <source>
        <dbReference type="Proteomes" id="UP000215483"/>
    </source>
</evidence>
<accession>A0A233S700</accession>
<keyword evidence="1" id="KW-0808">Transferase</keyword>
<dbReference type="AlphaFoldDB" id="A0A233S700"/>
<dbReference type="PANTHER" id="PTHR35526:SF3">
    <property type="entry name" value="ANTI-SIGMA-F FACTOR RSBW"/>
    <property type="match status" value="1"/>
</dbReference>
<proteinExistence type="predicted"/>
<dbReference type="GO" id="GO:0004674">
    <property type="term" value="F:protein serine/threonine kinase activity"/>
    <property type="evidence" value="ECO:0007669"/>
    <property type="project" value="UniProtKB-KW"/>
</dbReference>
<dbReference type="Pfam" id="PF13581">
    <property type="entry name" value="HATPase_c_2"/>
    <property type="match status" value="1"/>
</dbReference>
<dbReference type="CDD" id="cd16936">
    <property type="entry name" value="HATPase_RsbW-like"/>
    <property type="match status" value="1"/>
</dbReference>
<keyword evidence="4" id="KW-1185">Reference proteome</keyword>
<keyword evidence="1" id="KW-0418">Kinase</keyword>
<reference evidence="3 4" key="1">
    <citation type="submission" date="2016-07" db="EMBL/GenBank/DDBJ databases">
        <title>Draft genome of Streptomyces diastatochromogenes.</title>
        <authorList>
            <person name="Podduturi R."/>
            <person name="Lukassen M.B."/>
            <person name="Clausen N."/>
            <person name="Nielsen J.L."/>
            <person name="Jorgensen N.O."/>
        </authorList>
    </citation>
    <scope>NUCLEOTIDE SEQUENCE [LARGE SCALE GENOMIC DNA]</scope>
    <source>
        <strain evidence="3 4">DSM 40608</strain>
    </source>
</reference>
<keyword evidence="1" id="KW-0723">Serine/threonine-protein kinase</keyword>
<organism evidence="3 4">
    <name type="scientific">Streptomyces diastatochromogenes</name>
    <dbReference type="NCBI Taxonomy" id="42236"/>
    <lineage>
        <taxon>Bacteria</taxon>
        <taxon>Bacillati</taxon>
        <taxon>Actinomycetota</taxon>
        <taxon>Actinomycetes</taxon>
        <taxon>Kitasatosporales</taxon>
        <taxon>Streptomycetaceae</taxon>
        <taxon>Streptomyces</taxon>
    </lineage>
</organism>
<dbReference type="EMBL" id="MCGQ01000029">
    <property type="protein sequence ID" value="OXY91471.1"/>
    <property type="molecule type" value="Genomic_DNA"/>
</dbReference>
<sequence length="132" mass="14666">MQRTFTQLFSATPHGARRARHLVANRMDVWGFAHGSKVSDTVTLVAAELAANAVRHGRVRGRGFRVRLLLKGDVVRVEVLDARVERLPMRAQGEPDEGGRGLLMVEVLAEKWGVELRPDGVYKTVWADVPLS</sequence>
<dbReference type="InterPro" id="IPR003594">
    <property type="entry name" value="HATPase_dom"/>
</dbReference>
<dbReference type="Gene3D" id="3.30.565.10">
    <property type="entry name" value="Histidine kinase-like ATPase, C-terminal domain"/>
    <property type="match status" value="1"/>
</dbReference>
<evidence type="ECO:0000256" key="1">
    <source>
        <dbReference type="ARBA" id="ARBA00022527"/>
    </source>
</evidence>
<protein>
    <recommendedName>
        <fullName evidence="2">Histidine kinase/HSP90-like ATPase domain-containing protein</fullName>
    </recommendedName>
</protein>
<evidence type="ECO:0000259" key="2">
    <source>
        <dbReference type="Pfam" id="PF13581"/>
    </source>
</evidence>
<dbReference type="RefSeq" id="WP_094219930.1">
    <property type="nucleotide sequence ID" value="NZ_MCGQ01000029.1"/>
</dbReference>
<feature type="domain" description="Histidine kinase/HSP90-like ATPase" evidence="2">
    <location>
        <begin position="9"/>
        <end position="119"/>
    </location>
</feature>
<name>A0A233S700_STRDA</name>
<dbReference type="SUPFAM" id="SSF55874">
    <property type="entry name" value="ATPase domain of HSP90 chaperone/DNA topoisomerase II/histidine kinase"/>
    <property type="match status" value="1"/>
</dbReference>